<keyword evidence="2 6" id="KW-0378">Hydrolase</keyword>
<organism evidence="8 9">
    <name type="scientific">Usitatibacter rugosus</name>
    <dbReference type="NCBI Taxonomy" id="2732067"/>
    <lineage>
        <taxon>Bacteria</taxon>
        <taxon>Pseudomonadati</taxon>
        <taxon>Pseudomonadota</taxon>
        <taxon>Betaproteobacteria</taxon>
        <taxon>Nitrosomonadales</taxon>
        <taxon>Usitatibacteraceae</taxon>
        <taxon>Usitatibacter</taxon>
    </lineage>
</organism>
<keyword evidence="3 6" id="KW-0326">Glycosidase</keyword>
<protein>
    <submittedName>
        <fullName evidence="8">Non-reducing end alpha-L-arabinofuranosidase BoGH43B</fullName>
        <ecNumber evidence="8">3.2.1.55</ecNumber>
    </submittedName>
</protein>
<dbReference type="Pfam" id="PF17851">
    <property type="entry name" value="GH43_C2"/>
    <property type="match status" value="1"/>
</dbReference>
<dbReference type="GO" id="GO:0046556">
    <property type="term" value="F:alpha-L-arabinofuranosidase activity"/>
    <property type="evidence" value="ECO:0007669"/>
    <property type="project" value="UniProtKB-EC"/>
</dbReference>
<dbReference type="InterPro" id="IPR013320">
    <property type="entry name" value="ConA-like_dom_sf"/>
</dbReference>
<dbReference type="Proteomes" id="UP000501534">
    <property type="component" value="Chromosome"/>
</dbReference>
<sequence length="521" mass="57274">MVMGAIMLAGCASVPSPKEYRNPVLTGFHADPSVCRSGSDYYLVTSSFEYFPGVPVYHSRDLVHWRQVGHALTRESQLPLKGQKASKGIFAPTIRCHAGTFYMITSNIDNGGDFYVTTKDPAGEWSEPTWIKQKEWSMDPSLFFDDDGKVYYTRHGGGRNGGVYQAEIDLATGKLSEEPRLIWSGTGGIWPEGPHLYKVGGTYYLLISEGGTSYGHMLTVARSKSPWGPFEANPANPILTHKSQPELPLQAVGHADLVQTDAGTWWTVLLGIRPVARNHHIGRETLLAPVTWDANGWPVVNGNQPLQLSMTVTGLPASSPWPRERVRDDFDATRLGLQWVHLRGPATALWSVTERPGMLRLKGSVHTLNDVATPAFVARRQEHFRVRAATEVTFDPTAEGQVAGLVLRQNEENHYELRVTGAGARRVELVTRVGGVTKIVATQTIEAGPTTLQVEAFEDRYEFSVRSRAGTTRAVGSAPTQPMSSEKAGGFTGVYFGMYASGPQPMPPADFAWFDYEPLDE</sequence>
<dbReference type="SUPFAM" id="SSF49899">
    <property type="entry name" value="Concanavalin A-like lectins/glucanases"/>
    <property type="match status" value="1"/>
</dbReference>
<dbReference type="GO" id="GO:0005975">
    <property type="term" value="P:carbohydrate metabolic process"/>
    <property type="evidence" value="ECO:0007669"/>
    <property type="project" value="InterPro"/>
</dbReference>
<comment type="similarity">
    <text evidence="1 6">Belongs to the glycosyl hydrolase 43 family.</text>
</comment>
<dbReference type="PANTHER" id="PTHR42812">
    <property type="entry name" value="BETA-XYLOSIDASE"/>
    <property type="match status" value="1"/>
</dbReference>
<dbReference type="InterPro" id="IPR041542">
    <property type="entry name" value="GH43_C2"/>
</dbReference>
<dbReference type="InterPro" id="IPR023296">
    <property type="entry name" value="Glyco_hydro_beta-prop_sf"/>
</dbReference>
<dbReference type="InterPro" id="IPR006710">
    <property type="entry name" value="Glyco_hydro_43"/>
</dbReference>
<evidence type="ECO:0000256" key="4">
    <source>
        <dbReference type="PIRSR" id="PIRSR606710-1"/>
    </source>
</evidence>
<keyword evidence="9" id="KW-1185">Reference proteome</keyword>
<evidence type="ECO:0000313" key="8">
    <source>
        <dbReference type="EMBL" id="QJR11210.1"/>
    </source>
</evidence>
<dbReference type="Pfam" id="PF04616">
    <property type="entry name" value="Glyco_hydro_43"/>
    <property type="match status" value="1"/>
</dbReference>
<dbReference type="CDD" id="cd18617">
    <property type="entry name" value="GH43_XynB-like"/>
    <property type="match status" value="1"/>
</dbReference>
<feature type="active site" description="Proton donor" evidence="4">
    <location>
        <position position="192"/>
    </location>
</feature>
<name>A0A6M4GV88_9PROT</name>
<reference evidence="8 9" key="1">
    <citation type="submission" date="2020-04" db="EMBL/GenBank/DDBJ databases">
        <title>Usitatibacter rugosus gen. nov., sp. nov. and Usitatibacter palustris sp. nov., novel members of Usitatibacteraceae fam. nov. within the order Nitrosomonadales isolated from soil.</title>
        <authorList>
            <person name="Huber K.J."/>
            <person name="Neumann-Schaal M."/>
            <person name="Geppert A."/>
            <person name="Luckner M."/>
            <person name="Wanner G."/>
            <person name="Overmann J."/>
        </authorList>
    </citation>
    <scope>NUCLEOTIDE SEQUENCE [LARGE SCALE GENOMIC DNA]</scope>
    <source>
        <strain evidence="8 9">0125_3</strain>
    </source>
</reference>
<dbReference type="InterPro" id="IPR051795">
    <property type="entry name" value="Glycosyl_Hydrlase_43"/>
</dbReference>
<dbReference type="SUPFAM" id="SSF75005">
    <property type="entry name" value="Arabinanase/levansucrase/invertase"/>
    <property type="match status" value="1"/>
</dbReference>
<dbReference type="PANTHER" id="PTHR42812:SF12">
    <property type="entry name" value="BETA-XYLOSIDASE-RELATED"/>
    <property type="match status" value="1"/>
</dbReference>
<evidence type="ECO:0000256" key="1">
    <source>
        <dbReference type="ARBA" id="ARBA00009865"/>
    </source>
</evidence>
<feature type="site" description="Important for catalytic activity, responsible for pKa modulation of the active site Glu and correct orientation of both the proton donor and substrate" evidence="5">
    <location>
        <position position="139"/>
    </location>
</feature>
<feature type="active site" description="Proton acceptor" evidence="4">
    <location>
        <position position="31"/>
    </location>
</feature>
<feature type="domain" description="Beta-xylosidase C-terminal Concanavalin A-like" evidence="7">
    <location>
        <begin position="327"/>
        <end position="517"/>
    </location>
</feature>
<evidence type="ECO:0000313" key="9">
    <source>
        <dbReference type="Proteomes" id="UP000501534"/>
    </source>
</evidence>
<evidence type="ECO:0000256" key="2">
    <source>
        <dbReference type="ARBA" id="ARBA00022801"/>
    </source>
</evidence>
<accession>A0A6M4GV88</accession>
<dbReference type="Gene3D" id="2.60.120.200">
    <property type="match status" value="1"/>
</dbReference>
<evidence type="ECO:0000256" key="5">
    <source>
        <dbReference type="PIRSR" id="PIRSR606710-2"/>
    </source>
</evidence>
<dbReference type="AlphaFoldDB" id="A0A6M4GV88"/>
<gene>
    <name evidence="8" type="ORF">DSM104443_02283</name>
</gene>
<proteinExistence type="inferred from homology"/>
<evidence type="ECO:0000256" key="3">
    <source>
        <dbReference type="ARBA" id="ARBA00023295"/>
    </source>
</evidence>
<dbReference type="KEGG" id="uru:DSM104443_02283"/>
<evidence type="ECO:0000256" key="6">
    <source>
        <dbReference type="RuleBase" id="RU361187"/>
    </source>
</evidence>
<dbReference type="EMBL" id="CP053069">
    <property type="protein sequence ID" value="QJR11210.1"/>
    <property type="molecule type" value="Genomic_DNA"/>
</dbReference>
<evidence type="ECO:0000259" key="7">
    <source>
        <dbReference type="Pfam" id="PF17851"/>
    </source>
</evidence>
<dbReference type="Gene3D" id="2.115.10.20">
    <property type="entry name" value="Glycosyl hydrolase domain, family 43"/>
    <property type="match status" value="1"/>
</dbReference>
<dbReference type="EC" id="3.2.1.55" evidence="8"/>